<dbReference type="InterPro" id="IPR050109">
    <property type="entry name" value="HTH-type_TetR-like_transc_reg"/>
</dbReference>
<dbReference type="Pfam" id="PF16859">
    <property type="entry name" value="TetR_C_11"/>
    <property type="match status" value="1"/>
</dbReference>
<dbReference type="PANTHER" id="PTHR30055">
    <property type="entry name" value="HTH-TYPE TRANSCRIPTIONAL REGULATOR RUTR"/>
    <property type="match status" value="1"/>
</dbReference>
<sequence length="215" mass="23579">MSTRRRGEELEQAILRAAAEELRESGYAGMTMDRVAARAGTNKNAIYRRWPHRAALGIAAYRHLTDAVMPDPDTGSLRGDALEMLRRANQTWSSPYGAILRGLLAAAADDPELLTHMRERSGADTMDRAWLTMLRRAAARGEAPTAAAHPRVATTPMMLLRAEYAMRGHPSVPDAVLVEIVDEVFLPLVHGRGSDQGQALDQIEDREGGGERAQQ</sequence>
<dbReference type="GO" id="GO:0003700">
    <property type="term" value="F:DNA-binding transcription factor activity"/>
    <property type="evidence" value="ECO:0007669"/>
    <property type="project" value="TreeGrafter"/>
</dbReference>
<keyword evidence="8" id="KW-1185">Reference proteome</keyword>
<evidence type="ECO:0000313" key="8">
    <source>
        <dbReference type="Proteomes" id="UP000590749"/>
    </source>
</evidence>
<dbReference type="Gene3D" id="1.10.357.10">
    <property type="entry name" value="Tetracycline Repressor, domain 2"/>
    <property type="match status" value="1"/>
</dbReference>
<dbReference type="PROSITE" id="PS50977">
    <property type="entry name" value="HTH_TETR_2"/>
    <property type="match status" value="1"/>
</dbReference>
<evidence type="ECO:0000256" key="1">
    <source>
        <dbReference type="ARBA" id="ARBA00023015"/>
    </source>
</evidence>
<dbReference type="Gene3D" id="1.10.10.60">
    <property type="entry name" value="Homeodomain-like"/>
    <property type="match status" value="1"/>
</dbReference>
<name>A0A7W5AH28_9ACTN</name>
<protein>
    <submittedName>
        <fullName evidence="7">AcrR family transcriptional regulator</fullName>
    </submittedName>
</protein>
<dbReference type="InterPro" id="IPR036271">
    <property type="entry name" value="Tet_transcr_reg_TetR-rel_C_sf"/>
</dbReference>
<dbReference type="EMBL" id="JACHXF010000007">
    <property type="protein sequence ID" value="MBB3095962.1"/>
    <property type="molecule type" value="Genomic_DNA"/>
</dbReference>
<dbReference type="SUPFAM" id="SSF48498">
    <property type="entry name" value="Tetracyclin repressor-like, C-terminal domain"/>
    <property type="match status" value="1"/>
</dbReference>
<keyword evidence="2 4" id="KW-0238">DNA-binding</keyword>
<dbReference type="AlphaFoldDB" id="A0A7W5AH28"/>
<dbReference type="RefSeq" id="WP_183221103.1">
    <property type="nucleotide sequence ID" value="NZ_BMPW01000005.1"/>
</dbReference>
<dbReference type="Pfam" id="PF00440">
    <property type="entry name" value="TetR_N"/>
    <property type="match status" value="1"/>
</dbReference>
<keyword evidence="3" id="KW-0804">Transcription</keyword>
<evidence type="ECO:0000313" key="7">
    <source>
        <dbReference type="EMBL" id="MBB3095962.1"/>
    </source>
</evidence>
<reference evidence="7 8" key="1">
    <citation type="submission" date="2020-08" db="EMBL/GenBank/DDBJ databases">
        <title>Genomic Encyclopedia of Type Strains, Phase III (KMG-III): the genomes of soil and plant-associated and newly described type strains.</title>
        <authorList>
            <person name="Whitman W."/>
        </authorList>
    </citation>
    <scope>NUCLEOTIDE SEQUENCE [LARGE SCALE GENOMIC DNA]</scope>
    <source>
        <strain evidence="7 8">CECT 3287</strain>
    </source>
</reference>
<proteinExistence type="predicted"/>
<feature type="DNA-binding region" description="H-T-H motif" evidence="4">
    <location>
        <begin position="31"/>
        <end position="50"/>
    </location>
</feature>
<gene>
    <name evidence="7" type="ORF">FHR83_003632</name>
</gene>
<dbReference type="InterPro" id="IPR011075">
    <property type="entry name" value="TetR_C"/>
</dbReference>
<dbReference type="SUPFAM" id="SSF46689">
    <property type="entry name" value="Homeodomain-like"/>
    <property type="match status" value="1"/>
</dbReference>
<evidence type="ECO:0000256" key="4">
    <source>
        <dbReference type="PROSITE-ProRule" id="PRU00335"/>
    </source>
</evidence>
<evidence type="ECO:0000256" key="2">
    <source>
        <dbReference type="ARBA" id="ARBA00023125"/>
    </source>
</evidence>
<dbReference type="Proteomes" id="UP000590749">
    <property type="component" value="Unassembled WGS sequence"/>
</dbReference>
<comment type="caution">
    <text evidence="7">The sequence shown here is derived from an EMBL/GenBank/DDBJ whole genome shotgun (WGS) entry which is preliminary data.</text>
</comment>
<evidence type="ECO:0000256" key="3">
    <source>
        <dbReference type="ARBA" id="ARBA00023163"/>
    </source>
</evidence>
<keyword evidence="1" id="KW-0805">Transcription regulation</keyword>
<dbReference type="GO" id="GO:0000976">
    <property type="term" value="F:transcription cis-regulatory region binding"/>
    <property type="evidence" value="ECO:0007669"/>
    <property type="project" value="TreeGrafter"/>
</dbReference>
<evidence type="ECO:0000256" key="5">
    <source>
        <dbReference type="SAM" id="MobiDB-lite"/>
    </source>
</evidence>
<organism evidence="7 8">
    <name type="scientific">Actinoplanes campanulatus</name>
    <dbReference type="NCBI Taxonomy" id="113559"/>
    <lineage>
        <taxon>Bacteria</taxon>
        <taxon>Bacillati</taxon>
        <taxon>Actinomycetota</taxon>
        <taxon>Actinomycetes</taxon>
        <taxon>Micromonosporales</taxon>
        <taxon>Micromonosporaceae</taxon>
        <taxon>Actinoplanes</taxon>
    </lineage>
</organism>
<evidence type="ECO:0000259" key="6">
    <source>
        <dbReference type="PROSITE" id="PS50977"/>
    </source>
</evidence>
<feature type="domain" description="HTH tetR-type" evidence="6">
    <location>
        <begin position="8"/>
        <end position="68"/>
    </location>
</feature>
<dbReference type="InterPro" id="IPR001647">
    <property type="entry name" value="HTH_TetR"/>
</dbReference>
<dbReference type="InterPro" id="IPR009057">
    <property type="entry name" value="Homeodomain-like_sf"/>
</dbReference>
<feature type="compositionally biased region" description="Basic and acidic residues" evidence="5">
    <location>
        <begin position="203"/>
        <end position="215"/>
    </location>
</feature>
<dbReference type="PANTHER" id="PTHR30055:SF148">
    <property type="entry name" value="TETR-FAMILY TRANSCRIPTIONAL REGULATOR"/>
    <property type="match status" value="1"/>
</dbReference>
<feature type="region of interest" description="Disordered" evidence="5">
    <location>
        <begin position="192"/>
        <end position="215"/>
    </location>
</feature>
<accession>A0A7W5AH28</accession>